<reference evidence="1" key="1">
    <citation type="submission" date="2022-01" db="EMBL/GenBank/DDBJ databases">
        <title>Draft genome sequence of Sabulilitoribacter arenilitoris KCTC 52401.</title>
        <authorList>
            <person name="Oh J.-S."/>
        </authorList>
    </citation>
    <scope>NUCLEOTIDE SEQUENCE</scope>
    <source>
        <strain evidence="1">HMF6543</strain>
    </source>
</reference>
<dbReference type="EMBL" id="JAKKDU010000004">
    <property type="protein sequence ID" value="MCF7567651.1"/>
    <property type="molecule type" value="Genomic_DNA"/>
</dbReference>
<evidence type="ECO:0000313" key="2">
    <source>
        <dbReference type="Proteomes" id="UP001199795"/>
    </source>
</evidence>
<keyword evidence="2" id="KW-1185">Reference proteome</keyword>
<comment type="caution">
    <text evidence="1">The sequence shown here is derived from an EMBL/GenBank/DDBJ whole genome shotgun (WGS) entry which is preliminary data.</text>
</comment>
<accession>A0AAE3JMD3</accession>
<dbReference type="RefSeq" id="WP_237238999.1">
    <property type="nucleotide sequence ID" value="NZ_JAKKDU010000004.1"/>
</dbReference>
<dbReference type="AlphaFoldDB" id="A0AAE3JMD3"/>
<protein>
    <submittedName>
        <fullName evidence="1">Uncharacterized protein</fullName>
    </submittedName>
</protein>
<evidence type="ECO:0000313" key="1">
    <source>
        <dbReference type="EMBL" id="MCF7567651.1"/>
    </source>
</evidence>
<gene>
    <name evidence="1" type="ORF">L3X37_04635</name>
</gene>
<sequence length="561" mass="64299">MKRKFKTRTNSLLKLKKKVGTVISVLLSLAIINLSVSCSYFTVKNVPTTKETLVKEIKTFNETKKYVVIHSINNSWHLDNMVINEDEQNISGTITPINFEHQYQKSRESKRVHRYKQKITKPLDEIHFYLKSARAFEFNKTVNIALSDIESISVNDKNTGRTIANIALTKVGTVFVAALLYAALKSSCPFVYIKNGEKYDFMGELYPGIITANMQVDDYLPLTSFSANTGEYVLKVTNQLKEIQHTDMLQLQVINHGKDVKVILDAKGQVQTFKNIEAPTKVILGDGSHSKTEVLKKDNVYYGFNTLKQTSDATRSVTFTFSKKEDNNKAKLYLTAKNSVWLDYIFGKFNEKFGMYYGTFQKEQQYLSADEMNKWANAQNIPLSIYLKTRHGWKLVEQIKTVGPMATRDMAVAINLDEVEGAKVQIKLETGFMFWEVDYVGMDFSDNIDLSINQISPSEAIDQNGNNVTSFLLENDKKYFTQPNMGDEVIVKFSAEKPEPGLTQTVFLKNRGYYNYIRDYKGVPDFEKLQGFREDNTFTRFSEKAYFDFANFDSKTLSHYE</sequence>
<organism evidence="1 2">
    <name type="scientific">Wocania arenilitoris</name>
    <dbReference type="NCBI Taxonomy" id="2044858"/>
    <lineage>
        <taxon>Bacteria</taxon>
        <taxon>Pseudomonadati</taxon>
        <taxon>Bacteroidota</taxon>
        <taxon>Flavobacteriia</taxon>
        <taxon>Flavobacteriales</taxon>
        <taxon>Flavobacteriaceae</taxon>
        <taxon>Wocania</taxon>
    </lineage>
</organism>
<name>A0AAE3JMD3_9FLAO</name>
<proteinExistence type="predicted"/>
<dbReference type="Proteomes" id="UP001199795">
    <property type="component" value="Unassembled WGS sequence"/>
</dbReference>